<dbReference type="InterPro" id="IPR000347">
    <property type="entry name" value="Metalthion_15p"/>
</dbReference>
<comment type="caution">
    <text evidence="7">The sequence shown here is derived from an EMBL/GenBank/DDBJ whole genome shotgun (WGS) entry which is preliminary data.</text>
</comment>
<evidence type="ECO:0000313" key="8">
    <source>
        <dbReference type="Proteomes" id="UP001634393"/>
    </source>
</evidence>
<sequence>MSGCGGNCSCGSSCKCGNGCGCGMYPDVEKNTTHVTIIEGVAPLKMYSAEESFGAEGGNGCKCGSSCNCDPCNFLKMKLKLLKWRLPRGSLMKRVVLRALVLVLALIVVSLMQMSHEVRVVEPIMSNVEECPFDLRSETDFKPNGLLNSTASFAFPIFGASPVYGKENSTNLTRALFKVLVDKNLLQSNARALCVSEGSSESAVLALRELGFFNAFGVDKHPFFSLFKRRFGYELDFEDNHFDFVFSGDLDRASVPALLLLEIERILRPLGTGAMLVGPSMATSVVSFLKGSNIVHACEIGPFTLVIFKKKNKPFLKYIEPLSDKSSAVSYLPSYMNISSRNKLVYINLGAGEFARASVAKMLKPYSSNHHSNFDVFIIDHETSVLTSYVTEPGITFIYDPALGGDTTDPEISSDEYWSGANDEEEFDFVRWFNETVAEDDFVVLMMNAKLVELNILVELYKTGAICHVDELFLRCSDGVEESNTTMYGDCVNLYKSLWKSGLYVHQWSGE</sequence>
<feature type="transmembrane region" description="Helical" evidence="5">
    <location>
        <begin position="95"/>
        <end position="114"/>
    </location>
</feature>
<evidence type="ECO:0000256" key="3">
    <source>
        <dbReference type="ARBA" id="ARBA00022851"/>
    </source>
</evidence>
<dbReference type="Pfam" id="PF25276">
    <property type="entry name" value="DUF7870"/>
    <property type="match status" value="1"/>
</dbReference>
<keyword evidence="5" id="KW-0812">Transmembrane</keyword>
<reference evidence="7 8" key="1">
    <citation type="submission" date="2024-12" db="EMBL/GenBank/DDBJ databases">
        <title>The unique morphological basis and parallel evolutionary history of personate flowers in Penstemon.</title>
        <authorList>
            <person name="Depatie T.H."/>
            <person name="Wessinger C.A."/>
        </authorList>
    </citation>
    <scope>NUCLEOTIDE SEQUENCE [LARGE SCALE GENOMIC DNA]</scope>
    <source>
        <strain evidence="7">WTNN_2</strain>
        <tissue evidence="7">Leaf</tissue>
    </source>
</reference>
<protein>
    <recommendedName>
        <fullName evidence="4">Metallothionein-like protein</fullName>
    </recommendedName>
</protein>
<gene>
    <name evidence="7" type="ORF">ACJIZ3_012559</name>
</gene>
<evidence type="ECO:0000256" key="4">
    <source>
        <dbReference type="RuleBase" id="RU369052"/>
    </source>
</evidence>
<proteinExistence type="inferred from homology"/>
<dbReference type="InterPro" id="IPR029063">
    <property type="entry name" value="SAM-dependent_MTases_sf"/>
</dbReference>
<dbReference type="PANTHER" id="PTHR47291:SF1">
    <property type="entry name" value="PEPTIDE UPSTREAM PROTEIN"/>
    <property type="match status" value="1"/>
</dbReference>
<dbReference type="Pfam" id="PF01439">
    <property type="entry name" value="Metallothio_2"/>
    <property type="match status" value="1"/>
</dbReference>
<dbReference type="Proteomes" id="UP001634393">
    <property type="component" value="Unassembled WGS sequence"/>
</dbReference>
<dbReference type="AlphaFoldDB" id="A0ABD3UNJ4"/>
<dbReference type="PANTHER" id="PTHR47291">
    <property type="entry name" value="PEPTIDE UPSTREAM PROTEIN"/>
    <property type="match status" value="1"/>
</dbReference>
<keyword evidence="5" id="KW-0472">Membrane</keyword>
<comment type="function">
    <text evidence="4">Metallothioneins have a high content of cysteine residues that bind various heavy metals.</text>
</comment>
<dbReference type="InterPro" id="IPR057192">
    <property type="entry name" value="DUF7870"/>
</dbReference>
<keyword evidence="8" id="KW-1185">Reference proteome</keyword>
<accession>A0ABD3UNJ4</accession>
<evidence type="ECO:0000259" key="6">
    <source>
        <dbReference type="Pfam" id="PF25276"/>
    </source>
</evidence>
<keyword evidence="5" id="KW-1133">Transmembrane helix</keyword>
<evidence type="ECO:0000256" key="5">
    <source>
        <dbReference type="SAM" id="Phobius"/>
    </source>
</evidence>
<name>A0ABD3UNJ4_9LAMI</name>
<keyword evidence="2 4" id="KW-0479">Metal-binding</keyword>
<dbReference type="GO" id="GO:0046872">
    <property type="term" value="F:metal ion binding"/>
    <property type="evidence" value="ECO:0007669"/>
    <property type="project" value="UniProtKB-UniRule"/>
</dbReference>
<evidence type="ECO:0000256" key="1">
    <source>
        <dbReference type="ARBA" id="ARBA00005802"/>
    </source>
</evidence>
<comment type="similarity">
    <text evidence="1 4">Belongs to the metallothionein superfamily. Type 15 family.</text>
</comment>
<evidence type="ECO:0000313" key="7">
    <source>
        <dbReference type="EMBL" id="KAL3850677.1"/>
    </source>
</evidence>
<dbReference type="SUPFAM" id="SSF53335">
    <property type="entry name" value="S-adenosyl-L-methionine-dependent methyltransferases"/>
    <property type="match status" value="1"/>
</dbReference>
<organism evidence="7 8">
    <name type="scientific">Penstemon smallii</name>
    <dbReference type="NCBI Taxonomy" id="265156"/>
    <lineage>
        <taxon>Eukaryota</taxon>
        <taxon>Viridiplantae</taxon>
        <taxon>Streptophyta</taxon>
        <taxon>Embryophyta</taxon>
        <taxon>Tracheophyta</taxon>
        <taxon>Spermatophyta</taxon>
        <taxon>Magnoliopsida</taxon>
        <taxon>eudicotyledons</taxon>
        <taxon>Gunneridae</taxon>
        <taxon>Pentapetalae</taxon>
        <taxon>asterids</taxon>
        <taxon>lamiids</taxon>
        <taxon>Lamiales</taxon>
        <taxon>Plantaginaceae</taxon>
        <taxon>Cheloneae</taxon>
        <taxon>Penstemon</taxon>
    </lineage>
</organism>
<evidence type="ECO:0000256" key="2">
    <source>
        <dbReference type="ARBA" id="ARBA00022723"/>
    </source>
</evidence>
<keyword evidence="3 4" id="KW-0480">Metal-thiolate cluster</keyword>
<feature type="domain" description="DUF7870" evidence="6">
    <location>
        <begin position="421"/>
        <end position="508"/>
    </location>
</feature>
<dbReference type="EMBL" id="JBJXBP010000001">
    <property type="protein sequence ID" value="KAL3850677.1"/>
    <property type="molecule type" value="Genomic_DNA"/>
</dbReference>